<dbReference type="InterPro" id="IPR031316">
    <property type="entry name" value="FlgM_C"/>
</dbReference>
<protein>
    <submittedName>
        <fullName evidence="2">Flagellar biosynthesis anti-sigma factor FlgM</fullName>
    </submittedName>
</protein>
<dbReference type="Proteomes" id="UP000563151">
    <property type="component" value="Unassembled WGS sequence"/>
</dbReference>
<dbReference type="SUPFAM" id="SSF101498">
    <property type="entry name" value="Anti-sigma factor FlgM"/>
    <property type="match status" value="1"/>
</dbReference>
<keyword evidence="2" id="KW-0282">Flagellum</keyword>
<comment type="caution">
    <text evidence="2">The sequence shown here is derived from an EMBL/GenBank/DDBJ whole genome shotgun (WGS) entry which is preliminary data.</text>
</comment>
<keyword evidence="2" id="KW-0966">Cell projection</keyword>
<dbReference type="InterPro" id="IPR035890">
    <property type="entry name" value="Anti-sigma-28_factor_FlgM_sf"/>
</dbReference>
<sequence length="92" mass="10348">MKVNGISANKVLSLYGDSKKRIENKNIKKESNSDQIQISSLGKSLSSYSIDDKLINSKERLEKIRGEISKGTYNRDSRLVAQSIIDAMKNKE</sequence>
<dbReference type="Pfam" id="PF04316">
    <property type="entry name" value="FlgM"/>
    <property type="match status" value="1"/>
</dbReference>
<keyword evidence="2" id="KW-0969">Cilium</keyword>
<organism evidence="2 3">
    <name type="scientific">Clostridium tetanomorphum</name>
    <dbReference type="NCBI Taxonomy" id="1553"/>
    <lineage>
        <taxon>Bacteria</taxon>
        <taxon>Bacillati</taxon>
        <taxon>Bacillota</taxon>
        <taxon>Clostridia</taxon>
        <taxon>Eubacteriales</taxon>
        <taxon>Clostridiaceae</taxon>
        <taxon>Clostridium</taxon>
    </lineage>
</organism>
<proteinExistence type="predicted"/>
<name>A0A923ECC1_CLOTT</name>
<accession>A0A923ECC1</accession>
<evidence type="ECO:0000313" key="2">
    <source>
        <dbReference type="EMBL" id="MBC2398429.1"/>
    </source>
</evidence>
<evidence type="ECO:0000313" key="3">
    <source>
        <dbReference type="Proteomes" id="UP000563151"/>
    </source>
</evidence>
<keyword evidence="3" id="KW-1185">Reference proteome</keyword>
<reference evidence="2 3" key="1">
    <citation type="submission" date="2020-04" db="EMBL/GenBank/DDBJ databases">
        <title>Genomic insights into acetone-butanol-ethanol (ABE) fermentation by sequencing solventogenic clostridia strains.</title>
        <authorList>
            <person name="Brown S."/>
        </authorList>
    </citation>
    <scope>NUCLEOTIDE SEQUENCE [LARGE SCALE GENOMIC DNA]</scope>
    <source>
        <strain evidence="2 3">DJ011</strain>
    </source>
</reference>
<dbReference type="EMBL" id="JAAZWO010000014">
    <property type="protein sequence ID" value="MBC2398429.1"/>
    <property type="molecule type" value="Genomic_DNA"/>
</dbReference>
<dbReference type="AlphaFoldDB" id="A0A923ECC1"/>
<feature type="domain" description="Anti-sigma-28 factor FlgM C-terminal" evidence="1">
    <location>
        <begin position="34"/>
        <end position="86"/>
    </location>
</feature>
<dbReference type="RefSeq" id="WP_035144822.1">
    <property type="nucleotide sequence ID" value="NZ_JAAZWO010000014.1"/>
</dbReference>
<gene>
    <name evidence="2" type="ORF">HGG79_11700</name>
</gene>
<evidence type="ECO:0000259" key="1">
    <source>
        <dbReference type="Pfam" id="PF04316"/>
    </source>
</evidence>